<dbReference type="Proteomes" id="UP000201838">
    <property type="component" value="Unassembled WGS sequence"/>
</dbReference>
<evidence type="ECO:0000313" key="4">
    <source>
        <dbReference type="Proteomes" id="UP000201838"/>
    </source>
</evidence>
<dbReference type="EMBL" id="FXXQ01000001">
    <property type="protein sequence ID" value="SMX22490.1"/>
    <property type="molecule type" value="Genomic_DNA"/>
</dbReference>
<reference evidence="3 4" key="1">
    <citation type="submission" date="2017-05" db="EMBL/GenBank/DDBJ databases">
        <authorList>
            <person name="Song R."/>
            <person name="Chenine A.L."/>
            <person name="Ruprecht R.M."/>
        </authorList>
    </citation>
    <scope>NUCLEOTIDE SEQUENCE [LARGE SCALE GENOMIC DNA]</scope>
    <source>
        <strain evidence="3 4">CECT 8489</strain>
    </source>
</reference>
<keyword evidence="2" id="KW-1133">Transmembrane helix</keyword>
<evidence type="ECO:0000313" key="3">
    <source>
        <dbReference type="EMBL" id="SMX22490.1"/>
    </source>
</evidence>
<feature type="compositionally biased region" description="Basic and acidic residues" evidence="1">
    <location>
        <begin position="88"/>
        <end position="100"/>
    </location>
</feature>
<name>A0A238IXK9_9RHOB</name>
<accession>A0A238IXK9</accession>
<gene>
    <name evidence="3" type="ORF">BOA8489_00587</name>
</gene>
<dbReference type="OrthoDB" id="6028339at2"/>
<keyword evidence="4" id="KW-1185">Reference proteome</keyword>
<protein>
    <submittedName>
        <fullName evidence="3">Uncharacterized protein</fullName>
    </submittedName>
</protein>
<proteinExistence type="predicted"/>
<sequence>MELLIFLVWVVGFGLLCAYIAGEKGRSSLNWGVLGALFGVFALIAIVAVPALASRNTNASDDYVAPGLRVDNAQALTRGQRHRSGPNKLEEWAASKKDEE</sequence>
<dbReference type="RefSeq" id="WP_093972433.1">
    <property type="nucleotide sequence ID" value="NZ_FXXQ01000001.1"/>
</dbReference>
<evidence type="ECO:0000256" key="1">
    <source>
        <dbReference type="SAM" id="MobiDB-lite"/>
    </source>
</evidence>
<evidence type="ECO:0000256" key="2">
    <source>
        <dbReference type="SAM" id="Phobius"/>
    </source>
</evidence>
<feature type="region of interest" description="Disordered" evidence="1">
    <location>
        <begin position="76"/>
        <end position="100"/>
    </location>
</feature>
<organism evidence="3 4">
    <name type="scientific">Boseongicola aestuarii</name>
    <dbReference type="NCBI Taxonomy" id="1470561"/>
    <lineage>
        <taxon>Bacteria</taxon>
        <taxon>Pseudomonadati</taxon>
        <taxon>Pseudomonadota</taxon>
        <taxon>Alphaproteobacteria</taxon>
        <taxon>Rhodobacterales</taxon>
        <taxon>Paracoccaceae</taxon>
        <taxon>Boseongicola</taxon>
    </lineage>
</organism>
<feature type="transmembrane region" description="Helical" evidence="2">
    <location>
        <begin position="28"/>
        <end position="53"/>
    </location>
</feature>
<dbReference type="AlphaFoldDB" id="A0A238IXK9"/>
<keyword evidence="2" id="KW-0472">Membrane</keyword>
<keyword evidence="2" id="KW-0812">Transmembrane</keyword>